<evidence type="ECO:0000313" key="1">
    <source>
        <dbReference type="EMBL" id="UTV29892.1"/>
    </source>
</evidence>
<name>A0ABY5GMV4_9GAMM</name>
<protein>
    <submittedName>
        <fullName evidence="1">Uncharacterized protein</fullName>
    </submittedName>
</protein>
<reference evidence="1" key="1">
    <citation type="submission" date="2022-07" db="EMBL/GenBank/DDBJ databases">
        <title>Genome sequencing of Photobacterium atrarenae GJH2-4.</title>
        <authorList>
            <person name="Park S.-J."/>
        </authorList>
    </citation>
    <scope>NUCLEOTIDE SEQUENCE</scope>
    <source>
        <strain evidence="1">GJH2-4</strain>
    </source>
</reference>
<organism evidence="1 2">
    <name type="scientific">Photobacterium atrarenae</name>
    <dbReference type="NCBI Taxonomy" id="865757"/>
    <lineage>
        <taxon>Bacteria</taxon>
        <taxon>Pseudomonadati</taxon>
        <taxon>Pseudomonadota</taxon>
        <taxon>Gammaproteobacteria</taxon>
        <taxon>Vibrionales</taxon>
        <taxon>Vibrionaceae</taxon>
        <taxon>Photobacterium</taxon>
    </lineage>
</organism>
<dbReference type="RefSeq" id="WP_255391224.1">
    <property type="nucleotide sequence ID" value="NZ_CP101509.1"/>
</dbReference>
<evidence type="ECO:0000313" key="2">
    <source>
        <dbReference type="Proteomes" id="UP001057998"/>
    </source>
</evidence>
<dbReference type="EMBL" id="CP101509">
    <property type="protein sequence ID" value="UTV29892.1"/>
    <property type="molecule type" value="Genomic_DNA"/>
</dbReference>
<keyword evidence="2" id="KW-1185">Reference proteome</keyword>
<proteinExistence type="predicted"/>
<accession>A0ABY5GMV4</accession>
<sequence>MTDVNLDEVRRQLTALNYKADKIRIVTVSALDEAALESCTATEGECFYNSYMNVIYGKGDRYVLGYRCEDPIVDHAIIRKGDQYFDPTLQANGEFSSYQYAILTEFTVFDMMKHAKSNKDFPPDVDYLLSKAGKFKNVIDTDKLKNKS</sequence>
<dbReference type="Proteomes" id="UP001057998">
    <property type="component" value="Chromosome 2"/>
</dbReference>
<gene>
    <name evidence="1" type="ORF">NNL38_23090</name>
</gene>